<organism evidence="1 2">
    <name type="scientific">Stylosanthes scabra</name>
    <dbReference type="NCBI Taxonomy" id="79078"/>
    <lineage>
        <taxon>Eukaryota</taxon>
        <taxon>Viridiplantae</taxon>
        <taxon>Streptophyta</taxon>
        <taxon>Embryophyta</taxon>
        <taxon>Tracheophyta</taxon>
        <taxon>Spermatophyta</taxon>
        <taxon>Magnoliopsida</taxon>
        <taxon>eudicotyledons</taxon>
        <taxon>Gunneridae</taxon>
        <taxon>Pentapetalae</taxon>
        <taxon>rosids</taxon>
        <taxon>fabids</taxon>
        <taxon>Fabales</taxon>
        <taxon>Fabaceae</taxon>
        <taxon>Papilionoideae</taxon>
        <taxon>50 kb inversion clade</taxon>
        <taxon>dalbergioids sensu lato</taxon>
        <taxon>Dalbergieae</taxon>
        <taxon>Pterocarpus clade</taxon>
        <taxon>Stylosanthes</taxon>
    </lineage>
</organism>
<sequence length="164" mass="17870">MIGVEVAKEGMRNEEITKKSLEANSDAYAYAPMVACRVVTLCLGHGLKCADDLSCWSLKATDGRNRDLRIGTNSTTRPFDSSGLLPLGDSPSKLGLAVIIGMHNTSFHGRALFYHSCNLVLSALCSHNSTATRTFSQPKANFNFQLLGRTTRVYYSVFLTGCIL</sequence>
<dbReference type="Proteomes" id="UP001341840">
    <property type="component" value="Unassembled WGS sequence"/>
</dbReference>
<gene>
    <name evidence="1" type="ORF">PIB30_072716</name>
</gene>
<comment type="caution">
    <text evidence="1">The sequence shown here is derived from an EMBL/GenBank/DDBJ whole genome shotgun (WGS) entry which is preliminary data.</text>
</comment>
<evidence type="ECO:0000313" key="1">
    <source>
        <dbReference type="EMBL" id="MED6113636.1"/>
    </source>
</evidence>
<keyword evidence="2" id="KW-1185">Reference proteome</keyword>
<accession>A0ABU6QPT7</accession>
<evidence type="ECO:0000313" key="2">
    <source>
        <dbReference type="Proteomes" id="UP001341840"/>
    </source>
</evidence>
<reference evidence="1 2" key="1">
    <citation type="journal article" date="2023" name="Plants (Basel)">
        <title>Bridging the Gap: Combining Genomics and Transcriptomics Approaches to Understand Stylosanthes scabra, an Orphan Legume from the Brazilian Caatinga.</title>
        <authorList>
            <person name="Ferreira-Neto J.R.C."/>
            <person name="da Silva M.D."/>
            <person name="Binneck E."/>
            <person name="de Melo N.F."/>
            <person name="da Silva R.H."/>
            <person name="de Melo A.L.T.M."/>
            <person name="Pandolfi V."/>
            <person name="Bustamante F.O."/>
            <person name="Brasileiro-Vidal A.C."/>
            <person name="Benko-Iseppon A.M."/>
        </authorList>
    </citation>
    <scope>NUCLEOTIDE SEQUENCE [LARGE SCALE GENOMIC DNA]</scope>
    <source>
        <tissue evidence="1">Leaves</tissue>
    </source>
</reference>
<proteinExistence type="predicted"/>
<name>A0ABU6QPT7_9FABA</name>
<dbReference type="EMBL" id="JASCZI010000867">
    <property type="protein sequence ID" value="MED6113636.1"/>
    <property type="molecule type" value="Genomic_DNA"/>
</dbReference>
<protein>
    <submittedName>
        <fullName evidence="1">Uncharacterized protein</fullName>
    </submittedName>
</protein>